<protein>
    <submittedName>
        <fullName evidence="2">Uncharacterized protein</fullName>
    </submittedName>
</protein>
<organism evidence="2">
    <name type="scientific">Methyloraptor flagellatus</name>
    <dbReference type="NCBI Taxonomy" id="3162530"/>
    <lineage>
        <taxon>Bacteria</taxon>
        <taxon>Pseudomonadati</taxon>
        <taxon>Pseudomonadota</taxon>
        <taxon>Alphaproteobacteria</taxon>
        <taxon>Hyphomicrobiales</taxon>
        <taxon>Ancalomicrobiaceae</taxon>
        <taxon>Methyloraptor</taxon>
    </lineage>
</organism>
<dbReference type="EMBL" id="CP158568">
    <property type="protein sequence ID" value="XBY45358.1"/>
    <property type="molecule type" value="Genomic_DNA"/>
</dbReference>
<sequence>MPDGFFLIIVNGRAMAGSTRRDGDKLLSQRKKPTTRKRAEEAVSEPGKGFAGIASEGAAALTISPRRKTGAAAAPSPAQRRYLVRGLGQPGGKLSLFDEDGQEVPVQTVESCITHGWAERWFDNPTKRNWIVARLTPAGYRALGHEPPETGSSPAKG</sequence>
<dbReference type="KEGG" id="mflg:ABS361_03480"/>
<feature type="region of interest" description="Disordered" evidence="1">
    <location>
        <begin position="18"/>
        <end position="50"/>
    </location>
</feature>
<dbReference type="RefSeq" id="WP_407050451.1">
    <property type="nucleotide sequence ID" value="NZ_CP158568.1"/>
</dbReference>
<evidence type="ECO:0000313" key="2">
    <source>
        <dbReference type="EMBL" id="XBY45358.1"/>
    </source>
</evidence>
<gene>
    <name evidence="2" type="ORF">ABS361_03480</name>
</gene>
<proteinExistence type="predicted"/>
<dbReference type="AlphaFoldDB" id="A0AAU7XCP1"/>
<accession>A0AAU7XCP1</accession>
<evidence type="ECO:0000256" key="1">
    <source>
        <dbReference type="SAM" id="MobiDB-lite"/>
    </source>
</evidence>
<name>A0AAU7XCP1_9HYPH</name>
<reference evidence="2" key="1">
    <citation type="submission" date="2024-06" db="EMBL/GenBank/DDBJ databases">
        <title>Methylostella associata gen. nov., sp. nov., a novel Ancalomicrobiaceae-affiliated facultatively methylotrophic bacteria that feed on methanotrophs of the genus Methylococcus.</title>
        <authorList>
            <person name="Saltykova V."/>
            <person name="Danilova O.V."/>
            <person name="Oshkin I.Y."/>
            <person name="Belova S.E."/>
            <person name="Pimenov N.V."/>
            <person name="Dedysh S.N."/>
        </authorList>
    </citation>
    <scope>NUCLEOTIDE SEQUENCE</scope>
    <source>
        <strain evidence="2">S20</strain>
    </source>
</reference>